<comment type="subcellular location">
    <subcellularLocation>
        <location evidence="1">Cell membrane</location>
        <topology evidence="1">Multi-pass membrane protein</topology>
    </subcellularLocation>
</comment>
<dbReference type="AlphaFoldDB" id="A0A0W8E8T0"/>
<organism evidence="7">
    <name type="scientific">hydrocarbon metagenome</name>
    <dbReference type="NCBI Taxonomy" id="938273"/>
    <lineage>
        <taxon>unclassified sequences</taxon>
        <taxon>metagenomes</taxon>
        <taxon>ecological metagenomes</taxon>
    </lineage>
</organism>
<reference evidence="7" key="1">
    <citation type="journal article" date="2015" name="Proc. Natl. Acad. Sci. U.S.A.">
        <title>Networks of energetic and metabolic interactions define dynamics in microbial communities.</title>
        <authorList>
            <person name="Embree M."/>
            <person name="Liu J.K."/>
            <person name="Al-Bassam M.M."/>
            <person name="Zengler K."/>
        </authorList>
    </citation>
    <scope>NUCLEOTIDE SEQUENCE</scope>
</reference>
<evidence type="ECO:0000256" key="4">
    <source>
        <dbReference type="ARBA" id="ARBA00022989"/>
    </source>
</evidence>
<keyword evidence="2" id="KW-1003">Cell membrane</keyword>
<dbReference type="CDD" id="cd06580">
    <property type="entry name" value="TM_PBP1_transp_TpRbsC_like"/>
    <property type="match status" value="1"/>
</dbReference>
<keyword evidence="3 6" id="KW-0812">Transmembrane</keyword>
<comment type="caution">
    <text evidence="7">The sequence shown here is derived from an EMBL/GenBank/DDBJ whole genome shotgun (WGS) entry which is preliminary data.</text>
</comment>
<feature type="transmembrane region" description="Helical" evidence="6">
    <location>
        <begin position="189"/>
        <end position="213"/>
    </location>
</feature>
<feature type="transmembrane region" description="Helical" evidence="6">
    <location>
        <begin position="33"/>
        <end position="56"/>
    </location>
</feature>
<dbReference type="GO" id="GO:0005886">
    <property type="term" value="C:plasma membrane"/>
    <property type="evidence" value="ECO:0007669"/>
    <property type="project" value="UniProtKB-SubCell"/>
</dbReference>
<evidence type="ECO:0000313" key="7">
    <source>
        <dbReference type="EMBL" id="KUG05035.1"/>
    </source>
</evidence>
<evidence type="ECO:0000256" key="3">
    <source>
        <dbReference type="ARBA" id="ARBA00022692"/>
    </source>
</evidence>
<evidence type="ECO:0000256" key="2">
    <source>
        <dbReference type="ARBA" id="ARBA00022475"/>
    </source>
</evidence>
<dbReference type="GO" id="GO:0022857">
    <property type="term" value="F:transmembrane transporter activity"/>
    <property type="evidence" value="ECO:0007669"/>
    <property type="project" value="InterPro"/>
</dbReference>
<proteinExistence type="predicted"/>
<feature type="transmembrane region" description="Helical" evidence="6">
    <location>
        <begin position="63"/>
        <end position="86"/>
    </location>
</feature>
<evidence type="ECO:0000256" key="1">
    <source>
        <dbReference type="ARBA" id="ARBA00004651"/>
    </source>
</evidence>
<dbReference type="Pfam" id="PF02653">
    <property type="entry name" value="BPD_transp_2"/>
    <property type="match status" value="1"/>
</dbReference>
<gene>
    <name evidence="7" type="ORF">ASZ90_017524</name>
</gene>
<keyword evidence="4 6" id="KW-1133">Transmembrane helix</keyword>
<feature type="transmembrane region" description="Helical" evidence="6">
    <location>
        <begin position="269"/>
        <end position="288"/>
    </location>
</feature>
<sequence length="309" mass="32852">MDITALSALLAATIIAGTPILFAATGELLAERSGILNLGVEGMMLVGAAFGFICTVNSGNHWLGLMAALAGGGIMASIHGLVTITLRGNQVVSGLALTIFGSGLSGFLGKAYQGAPMAFKFKSLHIPVLGDIPFFGPVLFRHDILVYLCVILAMALWYILYKTRWGLTIRSVGDNPQAADAVGINVARVRFLCTVVGGMMAGLGGAYISLVYAPTWQENMTAGRGWIAVALVIFALWNPSRAIVGAYLFGGVEALTFRLQTMGINISSFFLTMFPYIATILVLVIVTIRRRQDAGAPEALGIAYDREER</sequence>
<keyword evidence="5 6" id="KW-0472">Membrane</keyword>
<evidence type="ECO:0000256" key="5">
    <source>
        <dbReference type="ARBA" id="ARBA00023136"/>
    </source>
</evidence>
<dbReference type="PANTHER" id="PTHR43370">
    <property type="entry name" value="SUGAR ABC TRANSPORTER INTEGRAL MEMBRANE PROTEIN-RELATED"/>
    <property type="match status" value="1"/>
</dbReference>
<evidence type="ECO:0000256" key="6">
    <source>
        <dbReference type="SAM" id="Phobius"/>
    </source>
</evidence>
<feature type="transmembrane region" description="Helical" evidence="6">
    <location>
        <begin position="144"/>
        <end position="161"/>
    </location>
</feature>
<name>A0A0W8E8T0_9ZZZZ</name>
<accession>A0A0W8E8T0</accession>
<feature type="transmembrane region" description="Helical" evidence="6">
    <location>
        <begin position="225"/>
        <end position="249"/>
    </location>
</feature>
<dbReference type="EMBL" id="LNQE01001831">
    <property type="protein sequence ID" value="KUG05035.1"/>
    <property type="molecule type" value="Genomic_DNA"/>
</dbReference>
<protein>
    <submittedName>
        <fullName evidence="7">Putative deoxyribose-specific abc transporter, permease protein</fullName>
    </submittedName>
</protein>
<dbReference type="InterPro" id="IPR001851">
    <property type="entry name" value="ABC_transp_permease"/>
</dbReference>
<dbReference type="PANTHER" id="PTHR43370:SF2">
    <property type="entry name" value="ABC TRANSPORTER PERMEASE PROTEIN"/>
    <property type="match status" value="1"/>
</dbReference>
<feature type="transmembrane region" description="Helical" evidence="6">
    <location>
        <begin position="92"/>
        <end position="112"/>
    </location>
</feature>